<comment type="caution">
    <text evidence="7">The sequence shown here is derived from an EMBL/GenBank/DDBJ whole genome shotgun (WGS) entry which is preliminary data.</text>
</comment>
<comment type="catalytic activity">
    <reaction evidence="5">
        <text>[thioredoxin]-disulfide + L-methionine + H2O = L-methionine (S)-S-oxide + [thioredoxin]-dithiol</text>
        <dbReference type="Rhea" id="RHEA:19993"/>
        <dbReference type="Rhea" id="RHEA-COMP:10698"/>
        <dbReference type="Rhea" id="RHEA-COMP:10700"/>
        <dbReference type="ChEBI" id="CHEBI:15377"/>
        <dbReference type="ChEBI" id="CHEBI:29950"/>
        <dbReference type="ChEBI" id="CHEBI:50058"/>
        <dbReference type="ChEBI" id="CHEBI:57844"/>
        <dbReference type="ChEBI" id="CHEBI:58772"/>
        <dbReference type="EC" id="1.8.4.11"/>
    </reaction>
</comment>
<evidence type="ECO:0000259" key="6">
    <source>
        <dbReference type="Pfam" id="PF01625"/>
    </source>
</evidence>
<name>A0A969PRA0_9BACI</name>
<gene>
    <name evidence="7" type="ORF">HCN83_15320</name>
</gene>
<dbReference type="InterPro" id="IPR002569">
    <property type="entry name" value="Met_Sox_Rdtase_MsrA_dom"/>
</dbReference>
<protein>
    <recommendedName>
        <fullName evidence="2">peptide-methionine (S)-S-oxide reductase</fullName>
        <ecNumber evidence="2">1.8.4.11</ecNumber>
    </recommendedName>
</protein>
<dbReference type="Gene3D" id="3.30.1060.10">
    <property type="entry name" value="Peptide methionine sulphoxide reductase MsrA"/>
    <property type="match status" value="1"/>
</dbReference>
<organism evidence="7 8">
    <name type="scientific">Alkalicoccus luteus</name>
    <dbReference type="NCBI Taxonomy" id="1237094"/>
    <lineage>
        <taxon>Bacteria</taxon>
        <taxon>Bacillati</taxon>
        <taxon>Bacillota</taxon>
        <taxon>Bacilli</taxon>
        <taxon>Bacillales</taxon>
        <taxon>Bacillaceae</taxon>
        <taxon>Alkalicoccus</taxon>
    </lineage>
</organism>
<dbReference type="EMBL" id="JAATHJ010000034">
    <property type="protein sequence ID" value="NJP38937.1"/>
    <property type="molecule type" value="Genomic_DNA"/>
</dbReference>
<evidence type="ECO:0000313" key="7">
    <source>
        <dbReference type="EMBL" id="NJP38937.1"/>
    </source>
</evidence>
<dbReference type="InterPro" id="IPR036509">
    <property type="entry name" value="Met_Sox_Rdtase_MsrA_sf"/>
</dbReference>
<accession>A0A969PRA0</accession>
<proteinExistence type="inferred from homology"/>
<keyword evidence="8" id="KW-1185">Reference proteome</keyword>
<evidence type="ECO:0000256" key="1">
    <source>
        <dbReference type="ARBA" id="ARBA00005591"/>
    </source>
</evidence>
<dbReference type="PANTHER" id="PTHR43774">
    <property type="entry name" value="PEPTIDE METHIONINE SULFOXIDE REDUCTASE"/>
    <property type="match status" value="1"/>
</dbReference>
<sequence>MTSIRCGYAGGNEPYPVYRDMGTHSETIEITYDSELISTRTLLEEFWGQHSGKNHGYGGRQYMSILLYTTEEQRQEAERMLHEFHASNRHVDTELAPLERFTEAEAYHQKYILRRFPRAVNALSAAYGASWYRSTAAAKLNACAAGEMSSEEMQQQLAGDASGAELAASIKW</sequence>
<feature type="domain" description="Peptide methionine sulphoxide reductase MsrA" evidence="6">
    <location>
        <begin position="3"/>
        <end position="114"/>
    </location>
</feature>
<dbReference type="Proteomes" id="UP000752012">
    <property type="component" value="Unassembled WGS sequence"/>
</dbReference>
<comment type="catalytic activity">
    <reaction evidence="4">
        <text>L-methionyl-[protein] + [thioredoxin]-disulfide + H2O = L-methionyl-(S)-S-oxide-[protein] + [thioredoxin]-dithiol</text>
        <dbReference type="Rhea" id="RHEA:14217"/>
        <dbReference type="Rhea" id="RHEA-COMP:10698"/>
        <dbReference type="Rhea" id="RHEA-COMP:10700"/>
        <dbReference type="Rhea" id="RHEA-COMP:12313"/>
        <dbReference type="Rhea" id="RHEA-COMP:12315"/>
        <dbReference type="ChEBI" id="CHEBI:15377"/>
        <dbReference type="ChEBI" id="CHEBI:16044"/>
        <dbReference type="ChEBI" id="CHEBI:29950"/>
        <dbReference type="ChEBI" id="CHEBI:44120"/>
        <dbReference type="ChEBI" id="CHEBI:50058"/>
        <dbReference type="EC" id="1.8.4.11"/>
    </reaction>
</comment>
<evidence type="ECO:0000256" key="3">
    <source>
        <dbReference type="ARBA" id="ARBA00023002"/>
    </source>
</evidence>
<dbReference type="SUPFAM" id="SSF55068">
    <property type="entry name" value="Peptide methionine sulfoxide reductase"/>
    <property type="match status" value="1"/>
</dbReference>
<keyword evidence="3" id="KW-0560">Oxidoreductase</keyword>
<evidence type="ECO:0000256" key="5">
    <source>
        <dbReference type="ARBA" id="ARBA00048782"/>
    </source>
</evidence>
<reference evidence="7 8" key="1">
    <citation type="submission" date="2020-03" db="EMBL/GenBank/DDBJ databases">
        <title>Assessment of the enzymatic potential of alkaline-tolerant lipase obtained from Bacillus luteus H11 (technogenic soil) for the bioremediation of saline soils contaminated with petroleum substances.</title>
        <authorList>
            <person name="Kalwasinska A."/>
        </authorList>
    </citation>
    <scope>NUCLEOTIDE SEQUENCE [LARGE SCALE GENOMIC DNA]</scope>
    <source>
        <strain evidence="7 8">H11</strain>
    </source>
</reference>
<evidence type="ECO:0000313" key="8">
    <source>
        <dbReference type="Proteomes" id="UP000752012"/>
    </source>
</evidence>
<dbReference type="GO" id="GO:0008113">
    <property type="term" value="F:peptide-methionine (S)-S-oxide reductase activity"/>
    <property type="evidence" value="ECO:0007669"/>
    <property type="project" value="UniProtKB-EC"/>
</dbReference>
<evidence type="ECO:0000256" key="4">
    <source>
        <dbReference type="ARBA" id="ARBA00047806"/>
    </source>
</evidence>
<dbReference type="EC" id="1.8.4.11" evidence="2"/>
<dbReference type="AlphaFoldDB" id="A0A969PRA0"/>
<comment type="similarity">
    <text evidence="1">Belongs to the MsrA Met sulfoxide reductase family.</text>
</comment>
<dbReference type="PANTHER" id="PTHR43774:SF1">
    <property type="entry name" value="PEPTIDE METHIONINE SULFOXIDE REDUCTASE MSRA 2"/>
    <property type="match status" value="1"/>
</dbReference>
<evidence type="ECO:0000256" key="2">
    <source>
        <dbReference type="ARBA" id="ARBA00012502"/>
    </source>
</evidence>
<dbReference type="Pfam" id="PF01625">
    <property type="entry name" value="PMSR"/>
    <property type="match status" value="1"/>
</dbReference>